<evidence type="ECO:0000313" key="1">
    <source>
        <dbReference type="EMBL" id="PPQ68891.1"/>
    </source>
</evidence>
<reference evidence="1 2" key="1">
    <citation type="journal article" date="2018" name="Evol. Lett.">
        <title>Horizontal gene cluster transfer increased hallucinogenic mushroom diversity.</title>
        <authorList>
            <person name="Reynolds H.T."/>
            <person name="Vijayakumar V."/>
            <person name="Gluck-Thaler E."/>
            <person name="Korotkin H.B."/>
            <person name="Matheny P.B."/>
            <person name="Slot J.C."/>
        </authorList>
    </citation>
    <scope>NUCLEOTIDE SEQUENCE [LARGE SCALE GENOMIC DNA]</scope>
    <source>
        <strain evidence="1 2">2631</strain>
    </source>
</reference>
<name>A0A409VRJ7_PSICY</name>
<dbReference type="InParanoid" id="A0A409VRJ7"/>
<organism evidence="1 2">
    <name type="scientific">Psilocybe cyanescens</name>
    <dbReference type="NCBI Taxonomy" id="93625"/>
    <lineage>
        <taxon>Eukaryota</taxon>
        <taxon>Fungi</taxon>
        <taxon>Dikarya</taxon>
        <taxon>Basidiomycota</taxon>
        <taxon>Agaricomycotina</taxon>
        <taxon>Agaricomycetes</taxon>
        <taxon>Agaricomycetidae</taxon>
        <taxon>Agaricales</taxon>
        <taxon>Agaricineae</taxon>
        <taxon>Strophariaceae</taxon>
        <taxon>Psilocybe</taxon>
    </lineage>
</organism>
<keyword evidence="2" id="KW-1185">Reference proteome</keyword>
<dbReference type="EMBL" id="NHYD01003947">
    <property type="protein sequence ID" value="PPQ68891.1"/>
    <property type="molecule type" value="Genomic_DNA"/>
</dbReference>
<dbReference type="OrthoDB" id="3253976at2759"/>
<comment type="caution">
    <text evidence="1">The sequence shown here is derived from an EMBL/GenBank/DDBJ whole genome shotgun (WGS) entry which is preliminary data.</text>
</comment>
<dbReference type="Proteomes" id="UP000283269">
    <property type="component" value="Unassembled WGS sequence"/>
</dbReference>
<evidence type="ECO:0000313" key="2">
    <source>
        <dbReference type="Proteomes" id="UP000283269"/>
    </source>
</evidence>
<accession>A0A409VRJ7</accession>
<sequence>MNPELLIRSAKSGNDWSQYELAAYNITVEPQDAATFFGVDPLPETHVPTDMLDKLEAEETTDLASFLTISAMDLAMGITPLEESAVDDFVVRLFDILGYTNRDVLLRTRKDMELEDKRHLEDGRDAEAQLIAEAVAAFQSNNKKRFLAGLDLVLDVIIPGIVMIGTAPLFYKIRVTKELADAVMYGAFPQTPTIVHVHVPPLPRPYRRLSEGMKPLDNRRIALRCFEAFKRPTSVSVDSFPEI</sequence>
<protein>
    <submittedName>
        <fullName evidence="1">Uncharacterized protein</fullName>
    </submittedName>
</protein>
<proteinExistence type="predicted"/>
<dbReference type="AlphaFoldDB" id="A0A409VRJ7"/>
<gene>
    <name evidence="1" type="ORF">CVT25_009014</name>
</gene>